<dbReference type="InterPro" id="IPR012816">
    <property type="entry name" value="NADAR"/>
</dbReference>
<organism evidence="4 5">
    <name type="scientific">Sphingomonas sanxanigenens DSM 19645 = NX02</name>
    <dbReference type="NCBI Taxonomy" id="1123269"/>
    <lineage>
        <taxon>Bacteria</taxon>
        <taxon>Pseudomonadati</taxon>
        <taxon>Pseudomonadota</taxon>
        <taxon>Alphaproteobacteria</taxon>
        <taxon>Sphingomonadales</taxon>
        <taxon>Sphingomonadaceae</taxon>
        <taxon>Sphingomonas</taxon>
    </lineage>
</organism>
<dbReference type="CDD" id="cd15457">
    <property type="entry name" value="NADAR"/>
    <property type="match status" value="1"/>
</dbReference>
<dbReference type="NCBIfam" id="TIGR02464">
    <property type="entry name" value="ribofla_fusion"/>
    <property type="match status" value="1"/>
</dbReference>
<proteinExistence type="predicted"/>
<dbReference type="RefSeq" id="WP_039996854.1">
    <property type="nucleotide sequence ID" value="NZ_CP006644.1"/>
</dbReference>
<name>W0AKI5_9SPHN</name>
<dbReference type="PATRIC" id="fig|1123269.5.peg.5369"/>
<protein>
    <recommendedName>
        <fullName evidence="3">NADAR domain-containing protein</fullName>
    </recommendedName>
</protein>
<comment type="catalytic activity">
    <reaction evidence="1">
        <text>5-amino-6-(5-phospho-D-ribosylamino)uracil + H2O = 5,6-diaminouracil + D-ribose 5-phosphate</text>
        <dbReference type="Rhea" id="RHEA:55020"/>
        <dbReference type="ChEBI" id="CHEBI:15377"/>
        <dbReference type="ChEBI" id="CHEBI:46252"/>
        <dbReference type="ChEBI" id="CHEBI:58453"/>
        <dbReference type="ChEBI" id="CHEBI:78346"/>
    </reaction>
</comment>
<dbReference type="AlphaFoldDB" id="W0AKI5"/>
<dbReference type="eggNOG" id="COG3236">
    <property type="taxonomic scope" value="Bacteria"/>
</dbReference>
<reference evidence="4 5" key="1">
    <citation type="submission" date="2013-07" db="EMBL/GenBank/DDBJ databases">
        <title>Completed genome of Sphingomonas sanxanigenens NX02.</title>
        <authorList>
            <person name="Ma T."/>
            <person name="Huang H."/>
            <person name="Wu M."/>
            <person name="Li X."/>
            <person name="Li G."/>
        </authorList>
    </citation>
    <scope>NUCLEOTIDE SEQUENCE [LARGE SCALE GENOMIC DNA]</scope>
    <source>
        <strain evidence="4 5">NX02</strain>
    </source>
</reference>
<evidence type="ECO:0000313" key="4">
    <source>
        <dbReference type="EMBL" id="AHE57057.1"/>
    </source>
</evidence>
<feature type="domain" description="NADAR" evidence="3">
    <location>
        <begin position="11"/>
        <end position="155"/>
    </location>
</feature>
<dbReference type="EMBL" id="CP006644">
    <property type="protein sequence ID" value="AHE57057.1"/>
    <property type="molecule type" value="Genomic_DNA"/>
</dbReference>
<dbReference type="Pfam" id="PF08719">
    <property type="entry name" value="NADAR"/>
    <property type="match status" value="1"/>
</dbReference>
<dbReference type="SUPFAM" id="SSF143990">
    <property type="entry name" value="YbiA-like"/>
    <property type="match status" value="1"/>
</dbReference>
<dbReference type="Gene3D" id="1.10.357.40">
    <property type="entry name" value="YbiA-like"/>
    <property type="match status" value="1"/>
</dbReference>
<dbReference type="Proteomes" id="UP000018851">
    <property type="component" value="Chromosome"/>
</dbReference>
<gene>
    <name evidence="4" type="ORF">NX02_27355</name>
</gene>
<evidence type="ECO:0000313" key="5">
    <source>
        <dbReference type="Proteomes" id="UP000018851"/>
    </source>
</evidence>
<comment type="catalytic activity">
    <reaction evidence="2">
        <text>2,5-diamino-6-hydroxy-4-(5-phosphoribosylamino)-pyrimidine + H2O = 2,5,6-triamino-4-hydroxypyrimidine + D-ribose 5-phosphate</text>
        <dbReference type="Rhea" id="RHEA:23436"/>
        <dbReference type="ChEBI" id="CHEBI:15377"/>
        <dbReference type="ChEBI" id="CHEBI:58614"/>
        <dbReference type="ChEBI" id="CHEBI:78346"/>
        <dbReference type="ChEBI" id="CHEBI:137796"/>
    </reaction>
</comment>
<keyword evidence="5" id="KW-1185">Reference proteome</keyword>
<dbReference type="KEGG" id="ssan:NX02_27355"/>
<evidence type="ECO:0000259" key="3">
    <source>
        <dbReference type="Pfam" id="PF08719"/>
    </source>
</evidence>
<dbReference type="STRING" id="1123269.NX02_27355"/>
<dbReference type="OrthoDB" id="164285at2"/>
<evidence type="ECO:0000256" key="2">
    <source>
        <dbReference type="ARBA" id="ARBA00000751"/>
    </source>
</evidence>
<dbReference type="HOGENOM" id="CLU_084247_1_0_5"/>
<accession>W0AKI5</accession>
<dbReference type="InterPro" id="IPR037238">
    <property type="entry name" value="YbiA-like_sf"/>
</dbReference>
<evidence type="ECO:0000256" key="1">
    <source>
        <dbReference type="ARBA" id="ARBA00000022"/>
    </source>
</evidence>
<sequence length="160" mass="18180">MIIEQFTFFWNGPFSQWHPSPFELDGLRYVTAEQYMMAGKARLFGDDETLDAIMATESPREQKALGRKVSDFDADRWNAHAKAIVLAGNRAKFTTHDDLLELLLATRGTTLVEASPFDRIWGIGLAEDHPDAGNRARWRGTNWLGEVLTDLRETLLKERG</sequence>